<dbReference type="AlphaFoldDB" id="A0A1M6G694"/>
<dbReference type="EMBL" id="FQZT01000004">
    <property type="protein sequence ID" value="SHJ05464.1"/>
    <property type="molecule type" value="Genomic_DNA"/>
</dbReference>
<dbReference type="OrthoDB" id="7306802at2"/>
<evidence type="ECO:0000259" key="1">
    <source>
        <dbReference type="Pfam" id="PF06568"/>
    </source>
</evidence>
<organism evidence="2 3">
    <name type="scientific">Malonomonas rubra DSM 5091</name>
    <dbReference type="NCBI Taxonomy" id="1122189"/>
    <lineage>
        <taxon>Bacteria</taxon>
        <taxon>Pseudomonadati</taxon>
        <taxon>Thermodesulfobacteriota</taxon>
        <taxon>Desulfuromonadia</taxon>
        <taxon>Desulfuromonadales</taxon>
        <taxon>Geopsychrobacteraceae</taxon>
        <taxon>Malonomonas</taxon>
    </lineage>
</organism>
<protein>
    <submittedName>
        <fullName evidence="2">Uncharacterized conserved protein YjiS, DUF1127 family</fullName>
    </submittedName>
</protein>
<dbReference type="Pfam" id="PF06568">
    <property type="entry name" value="YjiS-like"/>
    <property type="match status" value="1"/>
</dbReference>
<gene>
    <name evidence="2" type="ORF">SAMN02745165_01427</name>
</gene>
<sequence>MMRLGLADKIVAKLLLWRRIAVQREELGRMSDELLKDIGISRAEAAQEAQRHFWDTDIPQTRAGRQETVPELKLRYH</sequence>
<evidence type="ECO:0000313" key="2">
    <source>
        <dbReference type="EMBL" id="SHJ05464.1"/>
    </source>
</evidence>
<reference evidence="2 3" key="1">
    <citation type="submission" date="2016-11" db="EMBL/GenBank/DDBJ databases">
        <authorList>
            <person name="Jaros S."/>
            <person name="Januszkiewicz K."/>
            <person name="Wedrychowicz H."/>
        </authorList>
    </citation>
    <scope>NUCLEOTIDE SEQUENCE [LARGE SCALE GENOMIC DNA]</scope>
    <source>
        <strain evidence="2 3">DSM 5091</strain>
    </source>
</reference>
<accession>A0A1M6G694</accession>
<dbReference type="RefSeq" id="WP_084091830.1">
    <property type="nucleotide sequence ID" value="NZ_FQZT01000004.1"/>
</dbReference>
<feature type="domain" description="YjiS-like" evidence="1">
    <location>
        <begin position="11"/>
        <end position="45"/>
    </location>
</feature>
<dbReference type="InterPro" id="IPR009506">
    <property type="entry name" value="YjiS-like"/>
</dbReference>
<dbReference type="STRING" id="1122189.SAMN02745165_01427"/>
<name>A0A1M6G694_MALRU</name>
<evidence type="ECO:0000313" key="3">
    <source>
        <dbReference type="Proteomes" id="UP000184171"/>
    </source>
</evidence>
<proteinExistence type="predicted"/>
<dbReference type="Proteomes" id="UP000184171">
    <property type="component" value="Unassembled WGS sequence"/>
</dbReference>
<keyword evidence="3" id="KW-1185">Reference proteome</keyword>